<dbReference type="InterPro" id="IPR006016">
    <property type="entry name" value="UspA"/>
</dbReference>
<dbReference type="SUPFAM" id="SSF52402">
    <property type="entry name" value="Adenine nucleotide alpha hydrolases-like"/>
    <property type="match status" value="1"/>
</dbReference>
<dbReference type="CDD" id="cd00293">
    <property type="entry name" value="USP-like"/>
    <property type="match status" value="1"/>
</dbReference>
<sequence length="280" mass="29921">MAPPAVLHHVDLSGFQPRRAGRLVAGPGLRVDRAGLAVPGIAGKRAARGGLAHRVQLHLGDSGRFRGARGGHVDARHGRRSRHPHSRVEHPPSRRTCSTSPREPIVTTGQPNDRQHRARIVVGVDTGQPDAVVQQAAVFAEHFGAELVCAWVDTGRYVIEEHPDGTVSSLSFDPDVVDLADESLPPRLLARLAVALDGSPVVWSTRALAGDPALAIGRLADTLGAAMIVVGTRESSVRAGLQAFFSGSIAVRLAHRQHRPVVMIPLAPVPFEERLPWEPA</sequence>
<reference evidence="3 4" key="1">
    <citation type="submission" date="2019-03" db="EMBL/GenBank/DDBJ databases">
        <title>Genomics of glacier-inhabiting Cryobacterium strains.</title>
        <authorList>
            <person name="Liu Q."/>
            <person name="Xin Y.-H."/>
        </authorList>
    </citation>
    <scope>NUCLEOTIDE SEQUENCE [LARGE SCALE GENOMIC DNA]</scope>
    <source>
        <strain evidence="3 4">MDB2-B</strain>
    </source>
</reference>
<evidence type="ECO:0000259" key="2">
    <source>
        <dbReference type="Pfam" id="PF00582"/>
    </source>
</evidence>
<evidence type="ECO:0000313" key="3">
    <source>
        <dbReference type="EMBL" id="TFB87510.1"/>
    </source>
</evidence>
<protein>
    <submittedName>
        <fullName evidence="3">Universal stress protein</fullName>
    </submittedName>
</protein>
<dbReference type="InterPro" id="IPR014729">
    <property type="entry name" value="Rossmann-like_a/b/a_fold"/>
</dbReference>
<feature type="region of interest" description="Disordered" evidence="1">
    <location>
        <begin position="66"/>
        <end position="112"/>
    </location>
</feature>
<proteinExistence type="predicted"/>
<evidence type="ECO:0000313" key="4">
    <source>
        <dbReference type="Proteomes" id="UP000297608"/>
    </source>
</evidence>
<accession>A0ABY2IGP6</accession>
<organism evidence="3 4">
    <name type="scientific">Cryobacterium algoricola</name>
    <dbReference type="NCBI Taxonomy" id="1259183"/>
    <lineage>
        <taxon>Bacteria</taxon>
        <taxon>Bacillati</taxon>
        <taxon>Actinomycetota</taxon>
        <taxon>Actinomycetes</taxon>
        <taxon>Micrococcales</taxon>
        <taxon>Microbacteriaceae</taxon>
        <taxon>Cryobacterium</taxon>
    </lineage>
</organism>
<gene>
    <name evidence="3" type="ORF">E3O44_10470</name>
</gene>
<evidence type="ECO:0000256" key="1">
    <source>
        <dbReference type="SAM" id="MobiDB-lite"/>
    </source>
</evidence>
<dbReference type="EMBL" id="SOFG01000011">
    <property type="protein sequence ID" value="TFB87510.1"/>
    <property type="molecule type" value="Genomic_DNA"/>
</dbReference>
<feature type="domain" description="UspA" evidence="2">
    <location>
        <begin position="119"/>
        <end position="265"/>
    </location>
</feature>
<dbReference type="Proteomes" id="UP000297608">
    <property type="component" value="Unassembled WGS sequence"/>
</dbReference>
<feature type="compositionally biased region" description="Polar residues" evidence="1">
    <location>
        <begin position="95"/>
        <end position="112"/>
    </location>
</feature>
<name>A0ABY2IGP6_9MICO</name>
<keyword evidence="4" id="KW-1185">Reference proteome</keyword>
<dbReference type="Pfam" id="PF00582">
    <property type="entry name" value="Usp"/>
    <property type="match status" value="1"/>
</dbReference>
<comment type="caution">
    <text evidence="3">The sequence shown here is derived from an EMBL/GenBank/DDBJ whole genome shotgun (WGS) entry which is preliminary data.</text>
</comment>
<dbReference type="Gene3D" id="3.40.50.620">
    <property type="entry name" value="HUPs"/>
    <property type="match status" value="1"/>
</dbReference>